<gene>
    <name evidence="1" type="ORF">H8B21_14815</name>
</gene>
<sequence>MAVVFYLFSCSKTLVFPDTESPALPQLENASAKLLWIGPEYKLAIHAELEDTEGITGVHIKNGEWKIDSALTVDNKTSYTIIDTFLVAKDVNKTKHLVEFTITNTKGGIIKGSVDVEDLSDKNQIPGYDPDLLPPEIEIIKPTVTQYLGFSGEPIDIDIEATIEDEAIASIEVRVWGESADGQPFMEEEIIEPDSDEEKISYQYAKTFTLPSEKAGRYQYIVRSVDESGNKKTVGGDISIGFPDRLYLSDAESEEEVIRQGYDHMGGSRGIGTLLSMEREGTNTFALNIYYPNKSADNIRFIAFLNNEKPFTGNNQSQVNYSLNGDNVIAMSASSPGDLTADLSAASFKLPVSASGYYRITVDLTQRTVRAVSYTPNINMNDAVKYPGWSDAKPWDYMAVTGTTVVGTADWTEKATSPKLVRDATNKYLFTGTFTTNGASSNMSLNAPVAVLGGDIWGKGWFRLVAARNNMIDDYGDLLTIVGPVGPSGGGANWGFSTSPAGTYKASYDLALQRFRLVRIEN</sequence>
<evidence type="ECO:0000313" key="1">
    <source>
        <dbReference type="EMBL" id="MBD1422846.1"/>
    </source>
</evidence>
<reference evidence="1 2" key="1">
    <citation type="submission" date="2020-08" db="EMBL/GenBank/DDBJ databases">
        <title>Sphingobacterium sp. DN00404 isolated from aquaculture water.</title>
        <authorList>
            <person name="Zhang M."/>
        </authorList>
    </citation>
    <scope>NUCLEOTIDE SEQUENCE [LARGE SCALE GENOMIC DNA]</scope>
    <source>
        <strain evidence="1 2">KCTC 42746</strain>
    </source>
</reference>
<comment type="caution">
    <text evidence="1">The sequence shown here is derived from an EMBL/GenBank/DDBJ whole genome shotgun (WGS) entry which is preliminary data.</text>
</comment>
<keyword evidence="2" id="KW-1185">Reference proteome</keyword>
<organism evidence="1 2">
    <name type="scientific">Sphingobacterium chuzhouense</name>
    <dbReference type="NCBI Taxonomy" id="1742264"/>
    <lineage>
        <taxon>Bacteria</taxon>
        <taxon>Pseudomonadati</taxon>
        <taxon>Bacteroidota</taxon>
        <taxon>Sphingobacteriia</taxon>
        <taxon>Sphingobacteriales</taxon>
        <taxon>Sphingobacteriaceae</taxon>
        <taxon>Sphingobacterium</taxon>
    </lineage>
</organism>
<evidence type="ECO:0000313" key="2">
    <source>
        <dbReference type="Proteomes" id="UP000651112"/>
    </source>
</evidence>
<proteinExistence type="predicted"/>
<dbReference type="InterPro" id="IPR013783">
    <property type="entry name" value="Ig-like_fold"/>
</dbReference>
<dbReference type="EMBL" id="JACNYL010000003">
    <property type="protein sequence ID" value="MBD1422846.1"/>
    <property type="molecule type" value="Genomic_DNA"/>
</dbReference>
<dbReference type="Proteomes" id="UP000651112">
    <property type="component" value="Unassembled WGS sequence"/>
</dbReference>
<dbReference type="Gene3D" id="2.60.40.10">
    <property type="entry name" value="Immunoglobulins"/>
    <property type="match status" value="1"/>
</dbReference>
<protein>
    <submittedName>
        <fullName evidence="1">Uncharacterized protein</fullName>
    </submittedName>
</protein>
<accession>A0ABR7XUW9</accession>
<name>A0ABR7XUW9_9SPHI</name>